<accession>A0A0B1T076</accession>
<feature type="chain" id="PRO_5002082848" evidence="2">
    <location>
        <begin position="17"/>
        <end position="194"/>
    </location>
</feature>
<evidence type="ECO:0000256" key="2">
    <source>
        <dbReference type="SAM" id="SignalP"/>
    </source>
</evidence>
<evidence type="ECO:0000313" key="3">
    <source>
        <dbReference type="EMBL" id="KHJ88830.1"/>
    </source>
</evidence>
<dbReference type="AlphaFoldDB" id="A0A0B1T076"/>
<gene>
    <name evidence="3" type="ORF">OESDEN_11367</name>
</gene>
<evidence type="ECO:0000313" key="4">
    <source>
        <dbReference type="Proteomes" id="UP000053660"/>
    </source>
</evidence>
<feature type="region of interest" description="Disordered" evidence="1">
    <location>
        <begin position="72"/>
        <end position="94"/>
    </location>
</feature>
<sequence length="194" mass="22495">MLCLLSLAILATLAQSGFPHPPPPGGYAPSYPVQYPQYPVVYGPPPPPPFPILPIYGGHYWDDWDDDWDDWDSSSSEERYRRRRHRDQRRRRRDDCGRLEKDCAGVDPTHCRLPDISYYWHGNIKKAYINCENYNVTQLWGVATTYNNIFLAVGAPARKFAICGKYGIWKTMNLYYNQTVEFKGVRCLEKAQLV</sequence>
<proteinExistence type="predicted"/>
<organism evidence="3 4">
    <name type="scientific">Oesophagostomum dentatum</name>
    <name type="common">Nodular worm</name>
    <dbReference type="NCBI Taxonomy" id="61180"/>
    <lineage>
        <taxon>Eukaryota</taxon>
        <taxon>Metazoa</taxon>
        <taxon>Ecdysozoa</taxon>
        <taxon>Nematoda</taxon>
        <taxon>Chromadorea</taxon>
        <taxon>Rhabditida</taxon>
        <taxon>Rhabditina</taxon>
        <taxon>Rhabditomorpha</taxon>
        <taxon>Strongyloidea</taxon>
        <taxon>Strongylidae</taxon>
        <taxon>Oesophagostomum</taxon>
    </lineage>
</organism>
<dbReference type="EMBL" id="KN555136">
    <property type="protein sequence ID" value="KHJ88830.1"/>
    <property type="molecule type" value="Genomic_DNA"/>
</dbReference>
<feature type="signal peptide" evidence="2">
    <location>
        <begin position="1"/>
        <end position="16"/>
    </location>
</feature>
<dbReference type="OrthoDB" id="5906904at2759"/>
<protein>
    <submittedName>
        <fullName evidence="3">Uncharacterized protein</fullName>
    </submittedName>
</protein>
<dbReference type="Proteomes" id="UP000053660">
    <property type="component" value="Unassembled WGS sequence"/>
</dbReference>
<feature type="compositionally biased region" description="Basic residues" evidence="1">
    <location>
        <begin position="81"/>
        <end position="92"/>
    </location>
</feature>
<keyword evidence="4" id="KW-1185">Reference proteome</keyword>
<evidence type="ECO:0000256" key="1">
    <source>
        <dbReference type="SAM" id="MobiDB-lite"/>
    </source>
</evidence>
<keyword evidence="2" id="KW-0732">Signal</keyword>
<reference evidence="3 4" key="1">
    <citation type="submission" date="2014-03" db="EMBL/GenBank/DDBJ databases">
        <title>Draft genome of the hookworm Oesophagostomum dentatum.</title>
        <authorList>
            <person name="Mitreva M."/>
        </authorList>
    </citation>
    <scope>NUCLEOTIDE SEQUENCE [LARGE SCALE GENOMIC DNA]</scope>
    <source>
        <strain evidence="3 4">OD-Hann</strain>
    </source>
</reference>
<name>A0A0B1T076_OESDE</name>